<dbReference type="STRING" id="1148.gene:10500035"/>
<keyword evidence="2" id="KW-1185">Reference proteome</keyword>
<sequence length="72" mass="7988">MSDHTAQINDLCQALETLDQAETLQGAEYREQAQAFLANSSVALRFKTAIADLLMQANQRLVLKTVQGEDSY</sequence>
<name>P74778_SYNY3</name>
<dbReference type="PaxDb" id="1148-1673319"/>
<dbReference type="eggNOG" id="ENOG5033E3C">
    <property type="taxonomic scope" value="Bacteria"/>
</dbReference>
<dbReference type="InParanoid" id="P74778"/>
<dbReference type="EnsemblBacteria" id="BAA10531">
    <property type="protein sequence ID" value="BAA10531"/>
    <property type="gene ID" value="BAA10531"/>
</dbReference>
<gene>
    <name evidence="1" type="ordered locus">ssl1533</name>
</gene>
<dbReference type="PIR" id="S75796">
    <property type="entry name" value="S75796"/>
</dbReference>
<dbReference type="KEGG" id="syn:ssl1533"/>
<dbReference type="AlphaFoldDB" id="P74778"/>
<evidence type="ECO:0000313" key="2">
    <source>
        <dbReference type="Proteomes" id="UP000001425"/>
    </source>
</evidence>
<dbReference type="EMBL" id="BA000022">
    <property type="protein sequence ID" value="BAA10531.1"/>
    <property type="molecule type" value="Genomic_DNA"/>
</dbReference>
<reference evidence="1 2" key="1">
    <citation type="journal article" date="1995" name="DNA Res.">
        <title>Sequence analysis of the genome of the unicellular cyanobacterium Synechocystis sp. strain PCC6803. I. Sequence features in the 1 Mb region from map positions 64% to 92% of the genome.</title>
        <authorList>
            <person name="Kaneko T."/>
            <person name="Tanaka A."/>
            <person name="Sato S."/>
            <person name="Kotani H."/>
            <person name="Sazuka T."/>
            <person name="Miyajima N."/>
            <person name="Sugiura M."/>
            <person name="Tabata S."/>
        </authorList>
    </citation>
    <scope>NUCLEOTIDE SEQUENCE [LARGE SCALE GENOMIC DNA]</scope>
    <source>
        <strain evidence="2">ATCC 27184 / PCC 6803 / Kazusa</strain>
    </source>
</reference>
<organism evidence="1 2">
    <name type="scientific">Synechocystis sp. (strain ATCC 27184 / PCC 6803 / Kazusa)</name>
    <dbReference type="NCBI Taxonomy" id="1111708"/>
    <lineage>
        <taxon>Bacteria</taxon>
        <taxon>Bacillati</taxon>
        <taxon>Cyanobacteriota</taxon>
        <taxon>Cyanophyceae</taxon>
        <taxon>Synechococcales</taxon>
        <taxon>Merismopediaceae</taxon>
        <taxon>Synechocystis</taxon>
    </lineage>
</organism>
<proteinExistence type="predicted"/>
<evidence type="ECO:0000313" key="1">
    <source>
        <dbReference type="EMBL" id="BAA10531.1"/>
    </source>
</evidence>
<dbReference type="Proteomes" id="UP000001425">
    <property type="component" value="Chromosome"/>
</dbReference>
<protein>
    <submittedName>
        <fullName evidence="1">Ssl1533 protein</fullName>
    </submittedName>
</protein>
<accession>P74778</accession>
<reference evidence="1 2" key="2">
    <citation type="journal article" date="1996" name="DNA Res.">
        <title>Sequence analysis of the genome of the unicellular cyanobacterium Synechocystis sp. strain PCC6803. II. Sequence determination of the entire genome and assignment of potential protein-coding regions.</title>
        <authorList>
            <person name="Kaneko T."/>
            <person name="Sato S."/>
            <person name="Kotani H."/>
            <person name="Tanaka A."/>
            <person name="Asamizu E."/>
            <person name="Nakamura Y."/>
            <person name="Miyajima N."/>
            <person name="Hirosawa M."/>
            <person name="Sugiura M."/>
            <person name="Sasamoto S."/>
            <person name="Kimura T."/>
            <person name="Hosouchi T."/>
            <person name="Matsuno A."/>
            <person name="Muraki A."/>
            <person name="Nakazaki N."/>
            <person name="Naruo K."/>
            <person name="Okumura S."/>
            <person name="Shimpo S."/>
            <person name="Takeuchi C."/>
            <person name="Wada T."/>
            <person name="Watanabe A."/>
            <person name="Yamada M."/>
            <person name="Yasuda M."/>
            <person name="Tabata S."/>
        </authorList>
    </citation>
    <scope>NUCLEOTIDE SEQUENCE [LARGE SCALE GENOMIC DNA]</scope>
    <source>
        <strain evidence="2">ATCC 27184 / PCC 6803 / Kazusa</strain>
    </source>
</reference>